<reference evidence="1 2" key="1">
    <citation type="journal article" date="2015" name="Genome Announc.">
        <title>Complete Genome Sequence of Methanosphaerula palustris E1-9CT, a Hydrogenotrophic Methanogen Isolated from a Minerotrophic Fen Peatland.</title>
        <authorList>
            <person name="Cadillo-Quiroz H."/>
            <person name="Browne P."/>
            <person name="Kyrpides N."/>
            <person name="Woyke T."/>
            <person name="Goodwin L."/>
            <person name="Detter C."/>
            <person name="Yavitt J.B."/>
            <person name="Zinder S.H."/>
        </authorList>
    </citation>
    <scope>NUCLEOTIDE SEQUENCE [LARGE SCALE GENOMIC DNA]</scope>
    <source>
        <strain evidence="2">ATCC BAA-1556 / DSM 19958 / E1-9c</strain>
    </source>
</reference>
<dbReference type="KEGG" id="mpl:Mpal_2414"/>
<proteinExistence type="predicted"/>
<sequence>MHHERFGPADDREVLDPPFFRNEWSTCFLKMKKSTV</sequence>
<keyword evidence="2" id="KW-1185">Reference proteome</keyword>
<dbReference type="Proteomes" id="UP000002457">
    <property type="component" value="Chromosome"/>
</dbReference>
<dbReference type="HOGENOM" id="CLU_3353912_0_0_2"/>
<organism evidence="1 2">
    <name type="scientific">Methanosphaerula palustris (strain ATCC BAA-1556 / DSM 19958 / E1-9c)</name>
    <dbReference type="NCBI Taxonomy" id="521011"/>
    <lineage>
        <taxon>Archaea</taxon>
        <taxon>Methanobacteriati</taxon>
        <taxon>Methanobacteriota</taxon>
        <taxon>Stenosarchaea group</taxon>
        <taxon>Methanomicrobia</taxon>
        <taxon>Methanomicrobiales</taxon>
        <taxon>Methanoregulaceae</taxon>
        <taxon>Methanosphaerula</taxon>
    </lineage>
</organism>
<dbReference type="EMBL" id="CP001338">
    <property type="protein sequence ID" value="ACL17694.1"/>
    <property type="molecule type" value="Genomic_DNA"/>
</dbReference>
<dbReference type="AlphaFoldDB" id="B8GEJ3"/>
<evidence type="ECO:0000313" key="1">
    <source>
        <dbReference type="EMBL" id="ACL17694.1"/>
    </source>
</evidence>
<name>B8GEJ3_METPE</name>
<evidence type="ECO:0000313" key="2">
    <source>
        <dbReference type="Proteomes" id="UP000002457"/>
    </source>
</evidence>
<protein>
    <submittedName>
        <fullName evidence="1">Uncharacterized protein</fullName>
    </submittedName>
</protein>
<accession>B8GEJ3</accession>
<gene>
    <name evidence="1" type="ordered locus">Mpal_2414</name>
</gene>